<organism evidence="2">
    <name type="scientific">Streptomyces sp. NBC_01393</name>
    <dbReference type="NCBI Taxonomy" id="2903851"/>
    <lineage>
        <taxon>Bacteria</taxon>
        <taxon>Bacillati</taxon>
        <taxon>Actinomycetota</taxon>
        <taxon>Actinomycetes</taxon>
        <taxon>Kitasatosporales</taxon>
        <taxon>Streptomycetaceae</taxon>
        <taxon>Streptomyces</taxon>
    </lineage>
</organism>
<name>A0AAU3HR10_9ACTN</name>
<dbReference type="EMBL" id="CP109546">
    <property type="protein sequence ID" value="WTZ06807.1"/>
    <property type="molecule type" value="Genomic_DNA"/>
</dbReference>
<proteinExistence type="predicted"/>
<feature type="region of interest" description="Disordered" evidence="1">
    <location>
        <begin position="1"/>
        <end position="35"/>
    </location>
</feature>
<protein>
    <submittedName>
        <fullName evidence="2">Uncharacterized protein</fullName>
    </submittedName>
</protein>
<gene>
    <name evidence="2" type="ORF">OG699_01505</name>
</gene>
<dbReference type="AlphaFoldDB" id="A0AAU3HR10"/>
<reference evidence="2" key="1">
    <citation type="submission" date="2022-10" db="EMBL/GenBank/DDBJ databases">
        <title>The complete genomes of actinobacterial strains from the NBC collection.</title>
        <authorList>
            <person name="Joergensen T.S."/>
            <person name="Alvarez Arevalo M."/>
            <person name="Sterndorff E.B."/>
            <person name="Faurdal D."/>
            <person name="Vuksanovic O."/>
            <person name="Mourched A.-S."/>
            <person name="Charusanti P."/>
            <person name="Shaw S."/>
            <person name="Blin K."/>
            <person name="Weber T."/>
        </authorList>
    </citation>
    <scope>NUCLEOTIDE SEQUENCE</scope>
    <source>
        <strain evidence="2">NBC_01393</strain>
    </source>
</reference>
<evidence type="ECO:0000256" key="1">
    <source>
        <dbReference type="SAM" id="MobiDB-lite"/>
    </source>
</evidence>
<sequence length="86" mass="8958">MTVVDAGGDVVGEEDPQRMLQAGKSTTPVPAGPLVRLGIRGRGQALLDLGDTSRAHLISEGERLLPPARDKTKASFSPAVPRATSI</sequence>
<evidence type="ECO:0000313" key="2">
    <source>
        <dbReference type="EMBL" id="WTZ06807.1"/>
    </source>
</evidence>
<accession>A0AAU3HR10</accession>